<evidence type="ECO:0000313" key="1">
    <source>
        <dbReference type="EMBL" id="EGI62112.1"/>
    </source>
</evidence>
<organism evidence="2">
    <name type="scientific">Acromyrmex echinatior</name>
    <name type="common">Panamanian leafcutter ant</name>
    <name type="synonym">Acromyrmex octospinosus echinatior</name>
    <dbReference type="NCBI Taxonomy" id="103372"/>
    <lineage>
        <taxon>Eukaryota</taxon>
        <taxon>Metazoa</taxon>
        <taxon>Ecdysozoa</taxon>
        <taxon>Arthropoda</taxon>
        <taxon>Hexapoda</taxon>
        <taxon>Insecta</taxon>
        <taxon>Pterygota</taxon>
        <taxon>Neoptera</taxon>
        <taxon>Endopterygota</taxon>
        <taxon>Hymenoptera</taxon>
        <taxon>Apocrita</taxon>
        <taxon>Aculeata</taxon>
        <taxon>Formicoidea</taxon>
        <taxon>Formicidae</taxon>
        <taxon>Myrmicinae</taxon>
        <taxon>Acromyrmex</taxon>
    </lineage>
</organism>
<accession>F4WUK5</accession>
<dbReference type="InParanoid" id="F4WUK5"/>
<dbReference type="AlphaFoldDB" id="F4WUK5"/>
<name>F4WUK5_ACREC</name>
<sequence>MEHIAPTMKPYILKDIPTAQKMTSFPRPKMGKTTVCALPYPQLHVDAHKSATRYAVSHKRLGLNVLDRTYGSIVRAAMCSAWTSLVDFCEAVMRKKEWTEWERQALKRQRALLALSGI</sequence>
<dbReference type="Proteomes" id="UP000007755">
    <property type="component" value="Unassembled WGS sequence"/>
</dbReference>
<protein>
    <submittedName>
        <fullName evidence="1">Uncharacterized protein</fullName>
    </submittedName>
</protein>
<dbReference type="EMBL" id="GL888370">
    <property type="protein sequence ID" value="EGI62112.1"/>
    <property type="molecule type" value="Genomic_DNA"/>
</dbReference>
<gene>
    <name evidence="1" type="ORF">G5I_09577</name>
</gene>
<reference evidence="1" key="1">
    <citation type="submission" date="2011-02" db="EMBL/GenBank/DDBJ databases">
        <title>The genome of the leaf-cutting ant Acromyrmex echinatior suggests key adaptations to social evolution and fungus farming.</title>
        <authorList>
            <person name="Nygaard S."/>
            <person name="Zhang G."/>
        </authorList>
    </citation>
    <scope>NUCLEOTIDE SEQUENCE</scope>
</reference>
<evidence type="ECO:0000313" key="2">
    <source>
        <dbReference type="Proteomes" id="UP000007755"/>
    </source>
</evidence>
<proteinExistence type="predicted"/>
<keyword evidence="2" id="KW-1185">Reference proteome</keyword>